<reference evidence="3" key="1">
    <citation type="journal article" date="2019" name="Int. J. Syst. Evol. Microbiol.">
        <title>The Global Catalogue of Microorganisms (GCM) 10K type strain sequencing project: providing services to taxonomists for standard genome sequencing and annotation.</title>
        <authorList>
            <consortium name="The Broad Institute Genomics Platform"/>
            <consortium name="The Broad Institute Genome Sequencing Center for Infectious Disease"/>
            <person name="Wu L."/>
            <person name="Ma J."/>
        </authorList>
    </citation>
    <scope>NUCLEOTIDE SEQUENCE [LARGE SCALE GENOMIC DNA]</scope>
    <source>
        <strain evidence="3">JCM 10977</strain>
    </source>
</reference>
<dbReference type="Proteomes" id="UP001500542">
    <property type="component" value="Unassembled WGS sequence"/>
</dbReference>
<accession>A0ABP4AKM1</accession>
<keyword evidence="3" id="KW-1185">Reference proteome</keyword>
<organism evidence="2 3">
    <name type="scientific">Kribbella koreensis</name>
    <dbReference type="NCBI Taxonomy" id="57909"/>
    <lineage>
        <taxon>Bacteria</taxon>
        <taxon>Bacillati</taxon>
        <taxon>Actinomycetota</taxon>
        <taxon>Actinomycetes</taxon>
        <taxon>Propionibacteriales</taxon>
        <taxon>Kribbellaceae</taxon>
        <taxon>Kribbella</taxon>
    </lineage>
</organism>
<proteinExistence type="predicted"/>
<feature type="region of interest" description="Disordered" evidence="1">
    <location>
        <begin position="1"/>
        <end position="56"/>
    </location>
</feature>
<protein>
    <submittedName>
        <fullName evidence="2">Uncharacterized protein</fullName>
    </submittedName>
</protein>
<dbReference type="EMBL" id="BAAAHK010000006">
    <property type="protein sequence ID" value="GAA0938059.1"/>
    <property type="molecule type" value="Genomic_DNA"/>
</dbReference>
<sequence>MSFSQAGSNRPEWFKVASAQGGEGVDTPAGVPGGDSDVREQRKGAVSQAGPPGLNRLLSSEERRAVARAAGRPNTAAAALRDVVTDLDLMLLQAAKHVRDSGGKRSRRKFRKAVPQLVTAAELAELPLGEVAEFLGISPQLVDELLPRLAEVGGIGPDDRAAVLQGIEELRDQLQQVQIGVDHSLLDRLIGVILRFTLLIGMAIAATPLGALAVGDPVMNEAIKTGVIALVALALQQFADLIAAARDRDADLTLATDAHAALLAELTAAASLADVPAYDGEHAVLRFRLELRCARARVAVLPLTWPEKEQYWLELDQVLRSLHNAEFTDFDVQRRVLRELTPSNGAGTSENN</sequence>
<gene>
    <name evidence="2" type="ORF">GCM10009554_26830</name>
</gene>
<name>A0ABP4AKM1_9ACTN</name>
<comment type="caution">
    <text evidence="2">The sequence shown here is derived from an EMBL/GenBank/DDBJ whole genome shotgun (WGS) entry which is preliminary data.</text>
</comment>
<evidence type="ECO:0000313" key="3">
    <source>
        <dbReference type="Proteomes" id="UP001500542"/>
    </source>
</evidence>
<evidence type="ECO:0000313" key="2">
    <source>
        <dbReference type="EMBL" id="GAA0938059.1"/>
    </source>
</evidence>
<evidence type="ECO:0000256" key="1">
    <source>
        <dbReference type="SAM" id="MobiDB-lite"/>
    </source>
</evidence>